<keyword evidence="5" id="KW-0326">Glycosidase</keyword>
<dbReference type="Proteomes" id="UP000009222">
    <property type="component" value="Chromosome"/>
</dbReference>
<dbReference type="GO" id="GO:0009254">
    <property type="term" value="P:peptidoglycan turnover"/>
    <property type="evidence" value="ECO:0007669"/>
    <property type="project" value="TreeGrafter"/>
</dbReference>
<name>F5Y781_LEAAZ</name>
<dbReference type="EMBL" id="CP001841">
    <property type="protein sequence ID" value="AEF83046.1"/>
    <property type="molecule type" value="Genomic_DNA"/>
</dbReference>
<dbReference type="AlphaFoldDB" id="F5Y781"/>
<feature type="domain" description="Glycoside hydrolase family 3 N-terminal" evidence="6">
    <location>
        <begin position="94"/>
        <end position="401"/>
    </location>
</feature>
<dbReference type="InParanoid" id="F5Y781"/>
<dbReference type="GO" id="GO:0004563">
    <property type="term" value="F:beta-N-acetylhexosaminidase activity"/>
    <property type="evidence" value="ECO:0007669"/>
    <property type="project" value="UniProtKB-EC"/>
</dbReference>
<dbReference type="RefSeq" id="WP_015710877.1">
    <property type="nucleotide sequence ID" value="NC_015577.1"/>
</dbReference>
<dbReference type="Gene3D" id="3.20.20.300">
    <property type="entry name" value="Glycoside hydrolase, family 3, N-terminal domain"/>
    <property type="match status" value="1"/>
</dbReference>
<evidence type="ECO:0000313" key="8">
    <source>
        <dbReference type="Proteomes" id="UP000009222"/>
    </source>
</evidence>
<gene>
    <name evidence="7" type="ordered locus">TREAZ_1113</name>
</gene>
<dbReference type="InterPro" id="IPR050226">
    <property type="entry name" value="NagZ_Beta-hexosaminidase"/>
</dbReference>
<dbReference type="HOGENOM" id="CLU_008392_0_2_12"/>
<evidence type="ECO:0000256" key="5">
    <source>
        <dbReference type="ARBA" id="ARBA00023295"/>
    </source>
</evidence>
<dbReference type="InterPro" id="IPR017853">
    <property type="entry name" value="GH"/>
</dbReference>
<reference evidence="8" key="1">
    <citation type="submission" date="2009-12" db="EMBL/GenBank/DDBJ databases">
        <title>Complete sequence of Treponema azotonutricium strain ZAS-9.</title>
        <authorList>
            <person name="Tetu S.G."/>
            <person name="Matson E."/>
            <person name="Ren Q."/>
            <person name="Seshadri R."/>
            <person name="Elbourne L."/>
            <person name="Hassan K.A."/>
            <person name="Durkin A."/>
            <person name="Radune D."/>
            <person name="Mohamoud Y."/>
            <person name="Shay R."/>
            <person name="Jin S."/>
            <person name="Zhang X."/>
            <person name="Lucey K."/>
            <person name="Ballor N.R."/>
            <person name="Ottesen E."/>
            <person name="Rosenthal R."/>
            <person name="Allen A."/>
            <person name="Leadbetter J.R."/>
            <person name="Paulsen I.T."/>
        </authorList>
    </citation>
    <scope>NUCLEOTIDE SEQUENCE [LARGE SCALE GENOMIC DNA]</scope>
    <source>
        <strain evidence="8">ATCC BAA-888 / DSM 13862 / ZAS-9</strain>
    </source>
</reference>
<dbReference type="STRING" id="545695.TREAZ_1113"/>
<dbReference type="SUPFAM" id="SSF51445">
    <property type="entry name" value="(Trans)glycosidases"/>
    <property type="match status" value="1"/>
</dbReference>
<dbReference type="PROSITE" id="PS51257">
    <property type="entry name" value="PROKAR_LIPOPROTEIN"/>
    <property type="match status" value="1"/>
</dbReference>
<dbReference type="eggNOG" id="COG1472">
    <property type="taxonomic scope" value="Bacteria"/>
</dbReference>
<keyword evidence="8" id="KW-1185">Reference proteome</keyword>
<reference evidence="7 8" key="2">
    <citation type="journal article" date="2011" name="ISME J.">
        <title>RNA-seq reveals cooperative metabolic interactions between two termite-gut spirochete species in co-culture.</title>
        <authorList>
            <person name="Rosenthal A.Z."/>
            <person name="Matson E.G."/>
            <person name="Eldar A."/>
            <person name="Leadbetter J.R."/>
        </authorList>
    </citation>
    <scope>NUCLEOTIDE SEQUENCE [LARGE SCALE GENOMIC DNA]</scope>
    <source>
        <strain evidence="8">ATCC BAA-888 / DSM 13862 / ZAS-9</strain>
    </source>
</reference>
<comment type="similarity">
    <text evidence="2">Belongs to the glycosyl hydrolase 3 family.</text>
</comment>
<evidence type="ECO:0000256" key="2">
    <source>
        <dbReference type="ARBA" id="ARBA00005336"/>
    </source>
</evidence>
<proteinExistence type="inferred from homology"/>
<dbReference type="Pfam" id="PF00933">
    <property type="entry name" value="Glyco_hydro_3"/>
    <property type="match status" value="1"/>
</dbReference>
<dbReference type="EC" id="3.2.1.52" evidence="3"/>
<dbReference type="KEGG" id="taz:TREAZ_1113"/>
<keyword evidence="4 7" id="KW-0378">Hydrolase</keyword>
<evidence type="ECO:0000259" key="6">
    <source>
        <dbReference type="Pfam" id="PF00933"/>
    </source>
</evidence>
<dbReference type="InterPro" id="IPR036962">
    <property type="entry name" value="Glyco_hydro_3_N_sf"/>
</dbReference>
<evidence type="ECO:0000256" key="4">
    <source>
        <dbReference type="ARBA" id="ARBA00022801"/>
    </source>
</evidence>
<accession>F5Y781</accession>
<dbReference type="PANTHER" id="PTHR30480">
    <property type="entry name" value="BETA-HEXOSAMINIDASE-RELATED"/>
    <property type="match status" value="1"/>
</dbReference>
<protein>
    <recommendedName>
        <fullName evidence="3">beta-N-acetylhexosaminidase</fullName>
        <ecNumber evidence="3">3.2.1.52</ecNumber>
    </recommendedName>
</protein>
<organism evidence="7 8">
    <name type="scientific">Leadbettera azotonutricia (strain ATCC BAA-888 / DSM 13862 / ZAS-9)</name>
    <name type="common">Treponema azotonutricium</name>
    <dbReference type="NCBI Taxonomy" id="545695"/>
    <lineage>
        <taxon>Bacteria</taxon>
        <taxon>Pseudomonadati</taxon>
        <taxon>Spirochaetota</taxon>
        <taxon>Spirochaetia</taxon>
        <taxon>Spirochaetales</taxon>
        <taxon>Breznakiellaceae</taxon>
        <taxon>Leadbettera</taxon>
    </lineage>
</organism>
<dbReference type="PANTHER" id="PTHR30480:SF13">
    <property type="entry name" value="BETA-HEXOSAMINIDASE"/>
    <property type="match status" value="1"/>
</dbReference>
<sequence length="418" mass="44176">MGRCIAGHFWELLILMLVFLSCTGKGTAPVGVSPGPVESGAVGGPGQKYLPGADDASYARYRKEAAVIASLMDDRFLASQVLLAGLDNKNFLSMDIAAMLRKIPAGGIMFFKYNLDAEKDMVRSFLEDCSNLVAVSGCGIVPFMAVDHEGGLVHRFGPGIEKLPAAAAFWDLAEAESQAASLEAIEELASLSAAEIRDLGITMNLAPVAEILNDDNKYFLETRSYGPDPGFTEAAVSAFIRGMDAAGIACVAKHFPGNSGEDPHGSLPVLRAGKPVLDEMAKPFASAIQNLRCPGVMVSHVMVPAVDPFRNASLSPLVLDGWLRGDLGFQGIIVADDFAMGAVSASGLSPASAAVEALIAGADMVMVWPRTIDAVYGAILGALEDEQLSRRRLREAAERVLAEKIRYGLIIPVPEGNP</sequence>
<dbReference type="GO" id="GO:0005975">
    <property type="term" value="P:carbohydrate metabolic process"/>
    <property type="evidence" value="ECO:0007669"/>
    <property type="project" value="InterPro"/>
</dbReference>
<evidence type="ECO:0000256" key="3">
    <source>
        <dbReference type="ARBA" id="ARBA00012663"/>
    </source>
</evidence>
<evidence type="ECO:0000256" key="1">
    <source>
        <dbReference type="ARBA" id="ARBA00001231"/>
    </source>
</evidence>
<evidence type="ECO:0000313" key="7">
    <source>
        <dbReference type="EMBL" id="AEF83046.1"/>
    </source>
</evidence>
<comment type="catalytic activity">
    <reaction evidence="1">
        <text>Hydrolysis of terminal non-reducing N-acetyl-D-hexosamine residues in N-acetyl-beta-D-hexosaminides.</text>
        <dbReference type="EC" id="3.2.1.52"/>
    </reaction>
</comment>
<dbReference type="InterPro" id="IPR001764">
    <property type="entry name" value="Glyco_hydro_3_N"/>
</dbReference>